<evidence type="ECO:0000313" key="2">
    <source>
        <dbReference type="EMBL" id="MFD2098039.1"/>
    </source>
</evidence>
<dbReference type="Proteomes" id="UP001597380">
    <property type="component" value="Unassembled WGS sequence"/>
</dbReference>
<organism evidence="2 3">
    <name type="scientific">Corallincola platygyrae</name>
    <dbReference type="NCBI Taxonomy" id="1193278"/>
    <lineage>
        <taxon>Bacteria</taxon>
        <taxon>Pseudomonadati</taxon>
        <taxon>Pseudomonadota</taxon>
        <taxon>Gammaproteobacteria</taxon>
        <taxon>Alteromonadales</taxon>
        <taxon>Psychromonadaceae</taxon>
        <taxon>Corallincola</taxon>
    </lineage>
</organism>
<evidence type="ECO:0000259" key="1">
    <source>
        <dbReference type="Pfam" id="PF02557"/>
    </source>
</evidence>
<dbReference type="InterPro" id="IPR052179">
    <property type="entry name" value="DD-CPase-like"/>
</dbReference>
<evidence type="ECO:0000313" key="3">
    <source>
        <dbReference type="Proteomes" id="UP001597380"/>
    </source>
</evidence>
<dbReference type="InterPro" id="IPR003709">
    <property type="entry name" value="VanY-like_core_dom"/>
</dbReference>
<dbReference type="InterPro" id="IPR009045">
    <property type="entry name" value="Zn_M74/Hedgehog-like"/>
</dbReference>
<protein>
    <submittedName>
        <fullName evidence="2">M15 family metallopeptidase</fullName>
    </submittedName>
</protein>
<dbReference type="PANTHER" id="PTHR34385">
    <property type="entry name" value="D-ALANYL-D-ALANINE CARBOXYPEPTIDASE"/>
    <property type="match status" value="1"/>
</dbReference>
<dbReference type="Gene3D" id="3.30.1380.10">
    <property type="match status" value="1"/>
</dbReference>
<comment type="caution">
    <text evidence="2">The sequence shown here is derived from an EMBL/GenBank/DDBJ whole genome shotgun (WGS) entry which is preliminary data.</text>
</comment>
<dbReference type="CDD" id="cd14847">
    <property type="entry name" value="DD-carboxypeptidase_like"/>
    <property type="match status" value="1"/>
</dbReference>
<dbReference type="Pfam" id="PF02557">
    <property type="entry name" value="VanY"/>
    <property type="match status" value="1"/>
</dbReference>
<reference evidence="3" key="1">
    <citation type="journal article" date="2019" name="Int. J. Syst. Evol. Microbiol.">
        <title>The Global Catalogue of Microorganisms (GCM) 10K type strain sequencing project: providing services to taxonomists for standard genome sequencing and annotation.</title>
        <authorList>
            <consortium name="The Broad Institute Genomics Platform"/>
            <consortium name="The Broad Institute Genome Sequencing Center for Infectious Disease"/>
            <person name="Wu L."/>
            <person name="Ma J."/>
        </authorList>
    </citation>
    <scope>NUCLEOTIDE SEQUENCE [LARGE SCALE GENOMIC DNA]</scope>
    <source>
        <strain evidence="3">CGMCC 1.10992</strain>
    </source>
</reference>
<dbReference type="SUPFAM" id="SSF55166">
    <property type="entry name" value="Hedgehog/DD-peptidase"/>
    <property type="match status" value="1"/>
</dbReference>
<feature type="domain" description="D-alanyl-D-alanine carboxypeptidase-like core" evidence="1">
    <location>
        <begin position="28"/>
        <end position="179"/>
    </location>
</feature>
<proteinExistence type="predicted"/>
<sequence>MSTSLTKAQLTGLDDSHLALAGSTDILAHHEATSALSSMMTHAQRDGINLQPASGYRDFSRQKAIWDAKLTGKRPLLDAHSDPLELLGLTAEQKLDALLYWSAIPGTSRHHWGSDFDFYDPIAQGDKPFQLIPAEYAPGGPQHSTFQWLRTHAISYGFFWPYDKARGGVAIEPWHLSYADVAEPALSAMTPALIAELLSHHPIELADQVIKRLDELLDRYVFNVNRWNTIR</sequence>
<dbReference type="EMBL" id="JBHUHT010000031">
    <property type="protein sequence ID" value="MFD2098039.1"/>
    <property type="molecule type" value="Genomic_DNA"/>
</dbReference>
<accession>A0ABW4XT55</accession>
<dbReference type="PANTHER" id="PTHR34385:SF1">
    <property type="entry name" value="PEPTIDOGLYCAN L-ALANYL-D-GLUTAMATE ENDOPEPTIDASE CWLK"/>
    <property type="match status" value="1"/>
</dbReference>
<dbReference type="RefSeq" id="WP_345342321.1">
    <property type="nucleotide sequence ID" value="NZ_BAABLI010000034.1"/>
</dbReference>
<keyword evidence="3" id="KW-1185">Reference proteome</keyword>
<gene>
    <name evidence="2" type="ORF">ACFSJ3_18845</name>
</gene>
<name>A0ABW4XT55_9GAMM</name>